<dbReference type="Proteomes" id="UP000583929">
    <property type="component" value="Unassembled WGS sequence"/>
</dbReference>
<name>A0A7J6H5V1_CANSA</name>
<dbReference type="EMBL" id="JAATIQ010000064">
    <property type="protein sequence ID" value="KAF4390088.1"/>
    <property type="molecule type" value="Genomic_DNA"/>
</dbReference>
<dbReference type="AlphaFoldDB" id="A0A7J6H5V1"/>
<dbReference type="SMART" id="SM00256">
    <property type="entry name" value="FBOX"/>
    <property type="match status" value="1"/>
</dbReference>
<proteinExistence type="predicted"/>
<evidence type="ECO:0000259" key="1">
    <source>
        <dbReference type="SMART" id="SM00256"/>
    </source>
</evidence>
<dbReference type="PANTHER" id="PTHR44259:SF107">
    <property type="entry name" value="F-BOX PROTEIN SKIP23-LIKE"/>
    <property type="match status" value="1"/>
</dbReference>
<accession>A0A7J6H5V1</accession>
<evidence type="ECO:0000313" key="3">
    <source>
        <dbReference type="Proteomes" id="UP000583929"/>
    </source>
</evidence>
<dbReference type="SUPFAM" id="SSF81383">
    <property type="entry name" value="F-box domain"/>
    <property type="match status" value="1"/>
</dbReference>
<keyword evidence="3" id="KW-1185">Reference proteome</keyword>
<dbReference type="InterPro" id="IPR050942">
    <property type="entry name" value="F-box_BR-signaling"/>
</dbReference>
<comment type="caution">
    <text evidence="2">The sequence shown here is derived from an EMBL/GenBank/DDBJ whole genome shotgun (WGS) entry which is preliminary data.</text>
</comment>
<protein>
    <recommendedName>
        <fullName evidence="1">F-box domain-containing protein</fullName>
    </recommendedName>
</protein>
<dbReference type="InterPro" id="IPR005174">
    <property type="entry name" value="KIB1-4_b-propeller"/>
</dbReference>
<gene>
    <name evidence="2" type="ORF">G4B88_005006</name>
</gene>
<dbReference type="InterPro" id="IPR001810">
    <property type="entry name" value="F-box_dom"/>
</dbReference>
<feature type="domain" description="F-box" evidence="1">
    <location>
        <begin position="12"/>
        <end position="53"/>
    </location>
</feature>
<evidence type="ECO:0000313" key="2">
    <source>
        <dbReference type="EMBL" id="KAF4390088.1"/>
    </source>
</evidence>
<dbReference type="Pfam" id="PF03478">
    <property type="entry name" value="Beta-prop_KIB1-4"/>
    <property type="match status" value="1"/>
</dbReference>
<dbReference type="InterPro" id="IPR036047">
    <property type="entry name" value="F-box-like_dom_sf"/>
</dbReference>
<dbReference type="PANTHER" id="PTHR44259">
    <property type="entry name" value="OS07G0183000 PROTEIN-RELATED"/>
    <property type="match status" value="1"/>
</dbReference>
<reference evidence="2 3" key="1">
    <citation type="journal article" date="2020" name="bioRxiv">
        <title>Sequence and annotation of 42 cannabis genomes reveals extensive copy number variation in cannabinoid synthesis and pathogen resistance genes.</title>
        <authorList>
            <person name="Mckernan K.J."/>
            <person name="Helbert Y."/>
            <person name="Kane L.T."/>
            <person name="Ebling H."/>
            <person name="Zhang L."/>
            <person name="Liu B."/>
            <person name="Eaton Z."/>
            <person name="Mclaughlin S."/>
            <person name="Kingan S."/>
            <person name="Baybayan P."/>
            <person name="Concepcion G."/>
            <person name="Jordan M."/>
            <person name="Riva A."/>
            <person name="Barbazuk W."/>
            <person name="Harkins T."/>
        </authorList>
    </citation>
    <scope>NUCLEOTIDE SEQUENCE [LARGE SCALE GENOMIC DNA]</scope>
    <source>
        <strain evidence="3">cv. Jamaican Lion 4</strain>
        <tissue evidence="2">Leaf</tissue>
    </source>
</reference>
<organism evidence="2 3">
    <name type="scientific">Cannabis sativa</name>
    <name type="common">Hemp</name>
    <name type="synonym">Marijuana</name>
    <dbReference type="NCBI Taxonomy" id="3483"/>
    <lineage>
        <taxon>Eukaryota</taxon>
        <taxon>Viridiplantae</taxon>
        <taxon>Streptophyta</taxon>
        <taxon>Embryophyta</taxon>
        <taxon>Tracheophyta</taxon>
        <taxon>Spermatophyta</taxon>
        <taxon>Magnoliopsida</taxon>
        <taxon>eudicotyledons</taxon>
        <taxon>Gunneridae</taxon>
        <taxon>Pentapetalae</taxon>
        <taxon>rosids</taxon>
        <taxon>fabids</taxon>
        <taxon>Rosales</taxon>
        <taxon>Cannabaceae</taxon>
        <taxon>Cannabis</taxon>
    </lineage>
</organism>
<sequence length="417" mass="48448">MNHHQVRDWAGLPKHVVELILEKVETSIDFSSLSNVCVSWHSLAIKDKYTKHNKMLHHHYLPMLLVPNQEEDSWSLSLLYCKRFNGSSLGWLVVVNEDYTITLHKPYYFISSSSSSSNPLTTHQVSLPCLLPPTLSHLEAYLEEDEYFDDNEDYYYAGKKYYVNKALITASPLLSNNYNNECIVVVIYGEICELACIRYGKDTTWTKIKDNQFDREFEDVAYYKGKFYALTFHGTLVCFEYPNPNAEITTNSMELVIAPNLRRLRGDLSIRRYLVVSSFTEELLCVEREIFWNEDGYDERITKNFRVLKLDLDGDNRCGKWLEKKSLGDIVLFVGDNSSIVVLASEFNIQPNCIYFTHDEIFGLPTKTGRNCDLGVYNLDDQSFKFNYNLPSTMFHRILKRPPIWIEPPISSIYVNQ</sequence>